<sequence>MTSGPLSPRLRTPPADGVAGSTEPVARAVERLGGGVVRGLAEAVRDGDGDGLALCDGDWDRGRDGERDGEAVVGGSVGDADAVFTARVGTSGSDWSRCGLSGESRTVASTATATTATTALTPA</sequence>
<comment type="caution">
    <text evidence="2">The sequence shown here is derived from an EMBL/GenBank/DDBJ whole genome shotgun (WGS) entry which is preliminary data.</text>
</comment>
<protein>
    <submittedName>
        <fullName evidence="2">Uncharacterized protein</fullName>
    </submittedName>
</protein>
<organism evidence="2 3">
    <name type="scientific">Streptomyces rectiviolaceus</name>
    <dbReference type="NCBI Taxonomy" id="332591"/>
    <lineage>
        <taxon>Bacteria</taxon>
        <taxon>Bacillati</taxon>
        <taxon>Actinomycetota</taxon>
        <taxon>Actinomycetes</taxon>
        <taxon>Kitasatosporales</taxon>
        <taxon>Streptomycetaceae</taxon>
        <taxon>Streptomyces</taxon>
    </lineage>
</organism>
<reference evidence="3" key="1">
    <citation type="journal article" date="2019" name="Int. J. Syst. Evol. Microbiol.">
        <title>The Global Catalogue of Microorganisms (GCM) 10K type strain sequencing project: providing services to taxonomists for standard genome sequencing and annotation.</title>
        <authorList>
            <consortium name="The Broad Institute Genomics Platform"/>
            <consortium name="The Broad Institute Genome Sequencing Center for Infectious Disease"/>
            <person name="Wu L."/>
            <person name="Ma J."/>
        </authorList>
    </citation>
    <scope>NUCLEOTIDE SEQUENCE [LARGE SCALE GENOMIC DNA]</scope>
    <source>
        <strain evidence="3">JCM 9092</strain>
    </source>
</reference>
<dbReference type="Proteomes" id="UP001501637">
    <property type="component" value="Unassembled WGS sequence"/>
</dbReference>
<keyword evidence="3" id="KW-1185">Reference proteome</keyword>
<dbReference type="EMBL" id="BAAAUG010000041">
    <property type="protein sequence ID" value="GAA3103133.1"/>
    <property type="molecule type" value="Genomic_DNA"/>
</dbReference>
<evidence type="ECO:0000313" key="2">
    <source>
        <dbReference type="EMBL" id="GAA3103133.1"/>
    </source>
</evidence>
<evidence type="ECO:0000256" key="1">
    <source>
        <dbReference type="SAM" id="MobiDB-lite"/>
    </source>
</evidence>
<proteinExistence type="predicted"/>
<name>A0ABP6MET4_9ACTN</name>
<evidence type="ECO:0000313" key="3">
    <source>
        <dbReference type="Proteomes" id="UP001501637"/>
    </source>
</evidence>
<gene>
    <name evidence="2" type="ORF">GCM10010449_27750</name>
</gene>
<accession>A0ABP6MET4</accession>
<feature type="region of interest" description="Disordered" evidence="1">
    <location>
        <begin position="1"/>
        <end position="22"/>
    </location>
</feature>